<reference evidence="2 3" key="1">
    <citation type="submission" date="2022-01" db="EMBL/GenBank/DDBJ databases">
        <authorList>
            <person name="Xiong W."/>
            <person name="Schranz E."/>
        </authorList>
    </citation>
    <scope>NUCLEOTIDE SEQUENCE [LARGE SCALE GENOMIC DNA]</scope>
</reference>
<gene>
    <name evidence="2" type="ORF">LVIROSA_LOCUS15962</name>
</gene>
<dbReference type="EMBL" id="CAKMRJ010002450">
    <property type="protein sequence ID" value="CAH1429083.1"/>
    <property type="molecule type" value="Genomic_DNA"/>
</dbReference>
<comment type="caution">
    <text evidence="2">The sequence shown here is derived from an EMBL/GenBank/DDBJ whole genome shotgun (WGS) entry which is preliminary data.</text>
</comment>
<sequence>MKSPRNLSIFVISPIPLCKNGSPLWSPPPTGPPFSSSTSIPSSCLYIASYSPSSDSNRRQPWFLPPISTSTPIFQRQQMERNFPNIFADGYGSRQSPPPIVASPPRRKKYKSETSSTETVTNASTSQQPQVEKSYMSSDTSSRSVKKKKTSIKALVKRLIGVVADLTSKVDIVLQKKINQIHGLVRRRTW</sequence>
<keyword evidence="3" id="KW-1185">Reference proteome</keyword>
<organism evidence="2 3">
    <name type="scientific">Lactuca virosa</name>
    <dbReference type="NCBI Taxonomy" id="75947"/>
    <lineage>
        <taxon>Eukaryota</taxon>
        <taxon>Viridiplantae</taxon>
        <taxon>Streptophyta</taxon>
        <taxon>Embryophyta</taxon>
        <taxon>Tracheophyta</taxon>
        <taxon>Spermatophyta</taxon>
        <taxon>Magnoliopsida</taxon>
        <taxon>eudicotyledons</taxon>
        <taxon>Gunneridae</taxon>
        <taxon>Pentapetalae</taxon>
        <taxon>asterids</taxon>
        <taxon>campanulids</taxon>
        <taxon>Asterales</taxon>
        <taxon>Asteraceae</taxon>
        <taxon>Cichorioideae</taxon>
        <taxon>Cichorieae</taxon>
        <taxon>Lactucinae</taxon>
        <taxon>Lactuca</taxon>
    </lineage>
</organism>
<name>A0AAU9MML2_9ASTR</name>
<proteinExistence type="predicted"/>
<evidence type="ECO:0000256" key="1">
    <source>
        <dbReference type="SAM" id="MobiDB-lite"/>
    </source>
</evidence>
<dbReference type="Proteomes" id="UP001157418">
    <property type="component" value="Unassembled WGS sequence"/>
</dbReference>
<evidence type="ECO:0000313" key="3">
    <source>
        <dbReference type="Proteomes" id="UP001157418"/>
    </source>
</evidence>
<feature type="region of interest" description="Disordered" evidence="1">
    <location>
        <begin position="86"/>
        <end position="148"/>
    </location>
</feature>
<feature type="compositionally biased region" description="Polar residues" evidence="1">
    <location>
        <begin position="113"/>
        <end position="131"/>
    </location>
</feature>
<dbReference type="AlphaFoldDB" id="A0AAU9MML2"/>
<protein>
    <submittedName>
        <fullName evidence="2">Uncharacterized protein</fullName>
    </submittedName>
</protein>
<evidence type="ECO:0000313" key="2">
    <source>
        <dbReference type="EMBL" id="CAH1429083.1"/>
    </source>
</evidence>
<accession>A0AAU9MML2</accession>